<dbReference type="KEGG" id="xtr:108644477"/>
<dbReference type="GeneID" id="108644477"/>
<dbReference type="RefSeq" id="XP_031762070.1">
    <property type="nucleotide sequence ID" value="XM_031906210.1"/>
</dbReference>
<dbReference type="OrthoDB" id="10511051at2759"/>
<accession>A0A803K589</accession>
<feature type="compositionally biased region" description="Basic residues" evidence="1">
    <location>
        <begin position="144"/>
        <end position="154"/>
    </location>
</feature>
<evidence type="ECO:0000256" key="2">
    <source>
        <dbReference type="SAM" id="Phobius"/>
    </source>
</evidence>
<keyword evidence="2" id="KW-0472">Membrane</keyword>
<dbReference type="OMA" id="EREYCKF"/>
<name>A0A803K589_XENTR</name>
<reference evidence="3" key="2">
    <citation type="submission" date="2021-03" db="UniProtKB">
        <authorList>
            <consortium name="Ensembl"/>
        </authorList>
    </citation>
    <scope>IDENTIFICATION</scope>
</reference>
<organism evidence="3">
    <name type="scientific">Xenopus tropicalis</name>
    <name type="common">Western clawed frog</name>
    <name type="synonym">Silurana tropicalis</name>
    <dbReference type="NCBI Taxonomy" id="8364"/>
    <lineage>
        <taxon>Eukaryota</taxon>
        <taxon>Metazoa</taxon>
        <taxon>Chordata</taxon>
        <taxon>Craniata</taxon>
        <taxon>Vertebrata</taxon>
        <taxon>Euteleostomi</taxon>
        <taxon>Amphibia</taxon>
        <taxon>Batrachia</taxon>
        <taxon>Anura</taxon>
        <taxon>Pipoidea</taxon>
        <taxon>Pipidae</taxon>
        <taxon>Xenopodinae</taxon>
        <taxon>Xenopus</taxon>
        <taxon>Silurana</taxon>
    </lineage>
</organism>
<sequence>MVQGKNMSLRKKRTPPLVYIYCPSLGITPRPLRLGKRTKILKAPVQETSPDVPLSIPESSSVPRKCDNDKTWVDPSDKEVPEATQEEPTEEENIQKEPVPQPIEMQPEAQEEEYGLEDEVSASSSPETTTNHEPLILEEEIKKPKQKKRRKKKQQSSVKELRETKVPPSHSVYEILGPVLMGMAQLLMGMVQLPKPGNTVAGGAWIATAVIGFLLISGALSSELPENVLPGTQITTMNPQVTQSSVGKCHQYLFCTNGEQLWDGYLSITTGPERKYCHFTLIKSKNTTNCTRNSIVTLTNDTCLLLKTTDIEDGTLILEYGKGRFGRFAHSLFIGLCNIENSNIATSGLIQPLNMTTETSATNWAAIFTPIGVFGAIGMALLVYFAYKKLSKGNTSQGTHTGRVERSEYEINGRVPTKDIEMGDLEAKKEDGGVSAWSYLIRKCSGTRADL</sequence>
<proteinExistence type="predicted"/>
<dbReference type="Ensembl" id="ENSXETT00000107100">
    <property type="protein sequence ID" value="ENSXETP00000115460"/>
    <property type="gene ID" value="ENSXETG00000044825"/>
</dbReference>
<dbReference type="AGR" id="Xenbase:XB-GENE-29090131"/>
<keyword evidence="4" id="KW-1185">Reference proteome</keyword>
<evidence type="ECO:0000313" key="5">
    <source>
        <dbReference type="RefSeq" id="XP_031762070.1"/>
    </source>
</evidence>
<dbReference type="Xenbase" id="XB-GENE-29090131">
    <property type="gene designation" value="LOC108644477"/>
</dbReference>
<keyword evidence="2" id="KW-0812">Transmembrane</keyword>
<dbReference type="Proteomes" id="UP000008143">
    <property type="component" value="Chromosome 7"/>
</dbReference>
<evidence type="ECO:0000313" key="3">
    <source>
        <dbReference type="Ensembl" id="ENSXETP00000115460"/>
    </source>
</evidence>
<keyword evidence="2" id="KW-1133">Transmembrane helix</keyword>
<gene>
    <name evidence="3 5 6" type="primary">LOC108644477</name>
</gene>
<feature type="compositionally biased region" description="Acidic residues" evidence="1">
    <location>
        <begin position="109"/>
        <end position="120"/>
    </location>
</feature>
<feature type="transmembrane region" description="Helical" evidence="2">
    <location>
        <begin position="364"/>
        <end position="387"/>
    </location>
</feature>
<reference evidence="3" key="1">
    <citation type="journal article" date="2010" name="Science">
        <title>The genome of the Western clawed frog Xenopus tropicalis.</title>
        <authorList>
            <person name="Hellsten U."/>
            <person name="Harland R.M."/>
            <person name="Gilchrist M.J."/>
            <person name="Hendrix D."/>
            <person name="Jurka J."/>
            <person name="Kapitonov V."/>
            <person name="Ovcharenko I."/>
            <person name="Putnam N.H."/>
            <person name="Shu S."/>
            <person name="Taher L."/>
            <person name="Blitz I.L."/>
            <person name="Blumberg B."/>
            <person name="Dichmann D.S."/>
            <person name="Dubchak I."/>
            <person name="Amaya E."/>
            <person name="Detter J.C."/>
            <person name="Fletcher R."/>
            <person name="Gerhard D.S."/>
            <person name="Goodstein D."/>
            <person name="Graves T."/>
            <person name="Grigoriev I.V."/>
            <person name="Grimwood J."/>
            <person name="Kawashima T."/>
            <person name="Lindquist E."/>
            <person name="Lucas S.M."/>
            <person name="Mead P.E."/>
            <person name="Mitros T."/>
            <person name="Ogino H."/>
            <person name="Ohta Y."/>
            <person name="Poliakov A.V."/>
            <person name="Pollet N."/>
            <person name="Robert J."/>
            <person name="Salamov A."/>
            <person name="Sater A.K."/>
            <person name="Schmutz J."/>
            <person name="Terry A."/>
            <person name="Vize P.D."/>
            <person name="Warren W.C."/>
            <person name="Wells D."/>
            <person name="Wills A."/>
            <person name="Wilson R.K."/>
            <person name="Zimmerman L.B."/>
            <person name="Zorn A.M."/>
            <person name="Grainger R."/>
            <person name="Grammer T."/>
            <person name="Khokha M.K."/>
            <person name="Richardson P.M."/>
            <person name="Rokhsar D.S."/>
        </authorList>
    </citation>
    <scope>NUCLEOTIDE SEQUENCE [LARGE SCALE GENOMIC DNA]</scope>
    <source>
        <strain evidence="3">Nigerian</strain>
    </source>
</reference>
<protein>
    <submittedName>
        <fullName evidence="3">Uncharacterized LOC108644477</fullName>
    </submittedName>
    <submittedName>
        <fullName evidence="5">Uncharacterized protein LOC108644477 isoform X1</fullName>
    </submittedName>
</protein>
<reference evidence="5" key="3">
    <citation type="submission" date="2025-04" db="UniProtKB">
        <authorList>
            <consortium name="RefSeq"/>
        </authorList>
    </citation>
    <scope>IDENTIFICATION</scope>
    <source>
        <strain evidence="5">Nigerian</strain>
        <tissue evidence="5">Liver and blood</tissue>
    </source>
</reference>
<evidence type="ECO:0000313" key="6">
    <source>
        <dbReference type="Xenbase" id="XB-GENE-29090131"/>
    </source>
</evidence>
<dbReference type="GeneTree" id="ENSGT01000000222221"/>
<evidence type="ECO:0000313" key="4">
    <source>
        <dbReference type="Proteomes" id="UP000008143"/>
    </source>
</evidence>
<evidence type="ECO:0000256" key="1">
    <source>
        <dbReference type="SAM" id="MobiDB-lite"/>
    </source>
</evidence>
<feature type="compositionally biased region" description="Polar residues" evidence="1">
    <location>
        <begin position="121"/>
        <end position="132"/>
    </location>
</feature>
<feature type="compositionally biased region" description="Basic and acidic residues" evidence="1">
    <location>
        <begin position="64"/>
        <end position="81"/>
    </location>
</feature>
<feature type="region of interest" description="Disordered" evidence="1">
    <location>
        <begin position="45"/>
        <end position="167"/>
    </location>
</feature>
<dbReference type="AlphaFoldDB" id="A0A803K589"/>